<keyword evidence="1" id="KW-0732">Signal</keyword>
<evidence type="ECO:0000313" key="3">
    <source>
        <dbReference type="EMBL" id="EAQ01078.1"/>
    </source>
</evidence>
<feature type="chain" id="PRO_5002659757" description="Oxidoreductase molybdopterin-binding domain-containing protein" evidence="1">
    <location>
        <begin position="19"/>
        <end position="160"/>
    </location>
</feature>
<dbReference type="InterPro" id="IPR036374">
    <property type="entry name" value="OxRdtase_Mopterin-bd_sf"/>
</dbReference>
<accession>A3U431</accession>
<dbReference type="Proteomes" id="UP000004318">
    <property type="component" value="Unassembled WGS sequence"/>
</dbReference>
<gene>
    <name evidence="3" type="ORF">OB2597_03534</name>
</gene>
<dbReference type="SUPFAM" id="SSF56524">
    <property type="entry name" value="Oxidoreductase molybdopterin-binding domain"/>
    <property type="match status" value="1"/>
</dbReference>
<evidence type="ECO:0000256" key="1">
    <source>
        <dbReference type="SAM" id="SignalP"/>
    </source>
</evidence>
<dbReference type="Pfam" id="PF00174">
    <property type="entry name" value="Oxidored_molyb"/>
    <property type="match status" value="1"/>
</dbReference>
<name>A3U431_PSEBH</name>
<reference evidence="3 4" key="1">
    <citation type="journal article" date="2010" name="J. Bacteriol.">
        <title>Genome sequences of Oceanicola granulosus HTCC2516(T) and Oceanicola batsensis HTCC2597(TDelta).</title>
        <authorList>
            <person name="Thrash J.C."/>
            <person name="Cho J.C."/>
            <person name="Vergin K.L."/>
            <person name="Giovannoni S.J."/>
        </authorList>
    </citation>
    <scope>NUCLEOTIDE SEQUENCE [LARGE SCALE GENOMIC DNA]</scope>
    <source>
        <strain evidence="4">ATCC BAA-863 / DSM 15984 / KCTC 12145 / HTCC2597</strain>
    </source>
</reference>
<comment type="caution">
    <text evidence="3">The sequence shown here is derived from an EMBL/GenBank/DDBJ whole genome shotgun (WGS) entry which is preliminary data.</text>
</comment>
<dbReference type="InterPro" id="IPR000572">
    <property type="entry name" value="OxRdtase_Mopterin-bd_dom"/>
</dbReference>
<feature type="domain" description="Oxidoreductase molybdopterin-binding" evidence="2">
    <location>
        <begin position="64"/>
        <end position="133"/>
    </location>
</feature>
<dbReference type="eggNOG" id="COG3915">
    <property type="taxonomic scope" value="Bacteria"/>
</dbReference>
<feature type="signal peptide" evidence="1">
    <location>
        <begin position="1"/>
        <end position="18"/>
    </location>
</feature>
<keyword evidence="4" id="KW-1185">Reference proteome</keyword>
<organism evidence="3 4">
    <name type="scientific">Pseudooceanicola batsensis (strain ATCC BAA-863 / DSM 15984 / KCTC 12145 / HTCC2597)</name>
    <name type="common">Oceanicola batsensis</name>
    <dbReference type="NCBI Taxonomy" id="252305"/>
    <lineage>
        <taxon>Bacteria</taxon>
        <taxon>Pseudomonadati</taxon>
        <taxon>Pseudomonadota</taxon>
        <taxon>Alphaproteobacteria</taxon>
        <taxon>Rhodobacterales</taxon>
        <taxon>Paracoccaceae</taxon>
        <taxon>Pseudooceanicola</taxon>
    </lineage>
</organism>
<dbReference type="RefSeq" id="WP_009804957.1">
    <property type="nucleotide sequence ID" value="NZ_CH724131.1"/>
</dbReference>
<dbReference type="STRING" id="252305.OB2597_03534"/>
<protein>
    <recommendedName>
        <fullName evidence="2">Oxidoreductase molybdopterin-binding domain-containing protein</fullName>
    </recommendedName>
</protein>
<dbReference type="OrthoDB" id="9798763at2"/>
<evidence type="ECO:0000259" key="2">
    <source>
        <dbReference type="Pfam" id="PF00174"/>
    </source>
</evidence>
<dbReference type="Gene3D" id="3.90.420.10">
    <property type="entry name" value="Oxidoreductase, molybdopterin-binding domain"/>
    <property type="match status" value="1"/>
</dbReference>
<dbReference type="EMBL" id="AAMO01000019">
    <property type="protein sequence ID" value="EAQ01078.1"/>
    <property type="molecule type" value="Genomic_DNA"/>
</dbReference>
<dbReference type="HOGENOM" id="CLU_110165_2_0_5"/>
<sequence>MKFAIAVILSIWSAMALADEGLPPVHGDPLLTVTVPDRTMMLDAEGIRALPADEFTTTTIWTEGPQTFRGLRVTDLLDRLGVREGTLELTAANGYRILIPVEKFRPDGALIAYERNGRPMTLRDKGPLWMVYPYDADPAFRNEVTYVNSIWQLDRIAILP</sequence>
<evidence type="ECO:0000313" key="4">
    <source>
        <dbReference type="Proteomes" id="UP000004318"/>
    </source>
</evidence>
<proteinExistence type="predicted"/>
<dbReference type="AlphaFoldDB" id="A3U431"/>